<dbReference type="InterPro" id="IPR000687">
    <property type="entry name" value="RIO_kinase"/>
</dbReference>
<evidence type="ECO:0000256" key="7">
    <source>
        <dbReference type="ARBA" id="ARBA00022777"/>
    </source>
</evidence>
<dbReference type="EMBL" id="GG730073">
    <property type="protein sequence ID" value="EEZ92576.1"/>
    <property type="molecule type" value="Genomic_DNA"/>
</dbReference>
<evidence type="ECO:0000256" key="11">
    <source>
        <dbReference type="ARBA" id="ARBA00048679"/>
    </source>
</evidence>
<proteinExistence type="inferred from homology"/>
<dbReference type="EC" id="2.7.11.1" evidence="2"/>
<keyword evidence="4" id="KW-0808">Transferase</keyword>
<reference evidence="13 14" key="1">
    <citation type="journal article" date="2010" name="Proc. Natl. Acad. Sci. U.S.A.">
        <title>Enigmatic, ultrasmall, uncultivated Archaea.</title>
        <authorList>
            <person name="Baker B.J."/>
            <person name="Comolli L.R."/>
            <person name="Dick G.J."/>
            <person name="Hauser L.J."/>
            <person name="Hyatt D."/>
            <person name="Dill B.D."/>
            <person name="Land M.L."/>
            <person name="Verberkmoes N.C."/>
            <person name="Hettich R.L."/>
            <person name="Banfield J.F."/>
        </authorList>
    </citation>
    <scope>NUCLEOTIDE SEQUENCE [LARGE SCALE GENOMIC DNA]</scope>
</reference>
<keyword evidence="6" id="KW-0547">Nucleotide-binding</keyword>
<evidence type="ECO:0000256" key="3">
    <source>
        <dbReference type="ARBA" id="ARBA00022527"/>
    </source>
</evidence>
<gene>
    <name evidence="13" type="ORF">BJBARM4_0836</name>
</gene>
<dbReference type="Pfam" id="PF01163">
    <property type="entry name" value="RIO1"/>
    <property type="match status" value="1"/>
</dbReference>
<evidence type="ECO:0000256" key="1">
    <source>
        <dbReference type="ARBA" id="ARBA00009196"/>
    </source>
</evidence>
<evidence type="ECO:0000256" key="2">
    <source>
        <dbReference type="ARBA" id="ARBA00012513"/>
    </source>
</evidence>
<evidence type="ECO:0000256" key="8">
    <source>
        <dbReference type="ARBA" id="ARBA00022840"/>
    </source>
</evidence>
<protein>
    <recommendedName>
        <fullName evidence="2">non-specific serine/threonine protein kinase</fullName>
        <ecNumber evidence="2">2.7.11.1</ecNumber>
    </recommendedName>
</protein>
<evidence type="ECO:0000256" key="6">
    <source>
        <dbReference type="ARBA" id="ARBA00022741"/>
    </source>
</evidence>
<dbReference type="Proteomes" id="UP000009375">
    <property type="component" value="Unassembled WGS sequence"/>
</dbReference>
<keyword evidence="5" id="KW-0479">Metal-binding</keyword>
<dbReference type="InterPro" id="IPR018934">
    <property type="entry name" value="RIO_dom"/>
</dbReference>
<dbReference type="InterPro" id="IPR051272">
    <property type="entry name" value="RIO-type_Ser/Thr_kinase"/>
</dbReference>
<comment type="similarity">
    <text evidence="1">Belongs to the protein kinase superfamily. RIO-type Ser/Thr kinase family.</text>
</comment>
<dbReference type="SUPFAM" id="SSF56112">
    <property type="entry name" value="Protein kinase-like (PK-like)"/>
    <property type="match status" value="1"/>
</dbReference>
<comment type="catalytic activity">
    <reaction evidence="10">
        <text>L-threonyl-[protein] + ATP = O-phospho-L-threonyl-[protein] + ADP + H(+)</text>
        <dbReference type="Rhea" id="RHEA:46608"/>
        <dbReference type="Rhea" id="RHEA-COMP:11060"/>
        <dbReference type="Rhea" id="RHEA-COMP:11605"/>
        <dbReference type="ChEBI" id="CHEBI:15378"/>
        <dbReference type="ChEBI" id="CHEBI:30013"/>
        <dbReference type="ChEBI" id="CHEBI:30616"/>
        <dbReference type="ChEBI" id="CHEBI:61977"/>
        <dbReference type="ChEBI" id="CHEBI:456216"/>
        <dbReference type="EC" id="2.7.11.1"/>
    </reaction>
</comment>
<dbReference type="GO" id="GO:0046872">
    <property type="term" value="F:metal ion binding"/>
    <property type="evidence" value="ECO:0007669"/>
    <property type="project" value="UniProtKB-KW"/>
</dbReference>
<evidence type="ECO:0000256" key="10">
    <source>
        <dbReference type="ARBA" id="ARBA00047899"/>
    </source>
</evidence>
<keyword evidence="3" id="KW-0723">Serine/threonine-protein kinase</keyword>
<dbReference type="InterPro" id="IPR011009">
    <property type="entry name" value="Kinase-like_dom_sf"/>
</dbReference>
<name>D2EGD7_PARA4</name>
<organism evidence="13 14">
    <name type="scientific">Candidatus Parvarchaeum acidiphilum ARMAN-4</name>
    <dbReference type="NCBI Taxonomy" id="662760"/>
    <lineage>
        <taxon>Archaea</taxon>
        <taxon>Candidatus Parvarchaeota</taxon>
        <taxon>Candidatus Parvarchaeum</taxon>
    </lineage>
</organism>
<dbReference type="AlphaFoldDB" id="D2EGD7"/>
<dbReference type="Gene3D" id="3.30.200.20">
    <property type="entry name" value="Phosphorylase Kinase, domain 1"/>
    <property type="match status" value="1"/>
</dbReference>
<evidence type="ECO:0000256" key="4">
    <source>
        <dbReference type="ARBA" id="ARBA00022679"/>
    </source>
</evidence>
<keyword evidence="9" id="KW-0460">Magnesium</keyword>
<sequence length="230" mass="26515">MTKSKVFSHVFDEETLKNVNKLQGDGYIGNLLGPIGTGKESYVFYSENFKGRVVAVKIHRHNIDTFKAIPSYIRLRGKNTGGFIKKINDWTRFEYNFLSKAFNIGINVPEPIRCYENIIVMEFIGAEGRPAQPAIKDSDFDSNEWYPQIIDYIIKMGRNNLIHGDLSPYNILNYNGKPFIIDFSQGLKLSSLTKSFLVRDIDNINKWFLSLGYKKIKESQEIIRDIDENL</sequence>
<evidence type="ECO:0000256" key="9">
    <source>
        <dbReference type="ARBA" id="ARBA00022842"/>
    </source>
</evidence>
<evidence type="ECO:0000256" key="5">
    <source>
        <dbReference type="ARBA" id="ARBA00022723"/>
    </source>
</evidence>
<keyword evidence="8" id="KW-0067">ATP-binding</keyword>
<dbReference type="Gene3D" id="1.10.510.10">
    <property type="entry name" value="Transferase(Phosphotransferase) domain 1"/>
    <property type="match status" value="1"/>
</dbReference>
<comment type="catalytic activity">
    <reaction evidence="11">
        <text>L-seryl-[protein] + ATP = O-phospho-L-seryl-[protein] + ADP + H(+)</text>
        <dbReference type="Rhea" id="RHEA:17989"/>
        <dbReference type="Rhea" id="RHEA-COMP:9863"/>
        <dbReference type="Rhea" id="RHEA-COMP:11604"/>
        <dbReference type="ChEBI" id="CHEBI:15378"/>
        <dbReference type="ChEBI" id="CHEBI:29999"/>
        <dbReference type="ChEBI" id="CHEBI:30616"/>
        <dbReference type="ChEBI" id="CHEBI:83421"/>
        <dbReference type="ChEBI" id="CHEBI:456216"/>
        <dbReference type="EC" id="2.7.11.1"/>
    </reaction>
</comment>
<evidence type="ECO:0000313" key="14">
    <source>
        <dbReference type="Proteomes" id="UP000009375"/>
    </source>
</evidence>
<evidence type="ECO:0000313" key="13">
    <source>
        <dbReference type="EMBL" id="EEZ92576.1"/>
    </source>
</evidence>
<dbReference type="GO" id="GO:0004674">
    <property type="term" value="F:protein serine/threonine kinase activity"/>
    <property type="evidence" value="ECO:0007669"/>
    <property type="project" value="UniProtKB-KW"/>
</dbReference>
<feature type="domain" description="RIO kinase" evidence="12">
    <location>
        <begin position="2"/>
        <end position="228"/>
    </location>
</feature>
<dbReference type="PANTHER" id="PTHR45723">
    <property type="entry name" value="SERINE/THREONINE-PROTEIN KINASE RIO1"/>
    <property type="match status" value="1"/>
</dbReference>
<dbReference type="SMART" id="SM00090">
    <property type="entry name" value="RIO"/>
    <property type="match status" value="1"/>
</dbReference>
<keyword evidence="7" id="KW-0418">Kinase</keyword>
<dbReference type="GO" id="GO:0005524">
    <property type="term" value="F:ATP binding"/>
    <property type="evidence" value="ECO:0007669"/>
    <property type="project" value="UniProtKB-KW"/>
</dbReference>
<evidence type="ECO:0000259" key="12">
    <source>
        <dbReference type="SMART" id="SM00090"/>
    </source>
</evidence>
<accession>D2EGD7</accession>